<dbReference type="PROSITE" id="PS50043">
    <property type="entry name" value="HTH_LUXR_2"/>
    <property type="match status" value="1"/>
</dbReference>
<dbReference type="SUPFAM" id="SSF52540">
    <property type="entry name" value="P-loop containing nucleoside triphosphate hydrolases"/>
    <property type="match status" value="1"/>
</dbReference>
<dbReference type="PANTHER" id="PTHR16305">
    <property type="entry name" value="TESTICULAR SOLUBLE ADENYLYL CYCLASE"/>
    <property type="match status" value="1"/>
</dbReference>
<dbReference type="EMBL" id="RFFG01000087">
    <property type="protein sequence ID" value="RMI38356.1"/>
    <property type="molecule type" value="Genomic_DNA"/>
</dbReference>
<dbReference type="Gene3D" id="1.10.10.10">
    <property type="entry name" value="Winged helix-like DNA-binding domain superfamily/Winged helix DNA-binding domain"/>
    <property type="match status" value="1"/>
</dbReference>
<dbReference type="InterPro" id="IPR016032">
    <property type="entry name" value="Sig_transdc_resp-reg_C-effctor"/>
</dbReference>
<gene>
    <name evidence="4" type="ORF">EBO15_33155</name>
</gene>
<dbReference type="RefSeq" id="WP_122198423.1">
    <property type="nucleotide sequence ID" value="NZ_RFFG01000087.1"/>
</dbReference>
<feature type="domain" description="HTH luxR-type" evidence="3">
    <location>
        <begin position="790"/>
        <end position="855"/>
    </location>
</feature>
<dbReference type="AlphaFoldDB" id="A0A3M2LML2"/>
<keyword evidence="1" id="KW-0547">Nucleotide-binding</keyword>
<reference evidence="4 5" key="1">
    <citation type="submission" date="2018-10" db="EMBL/GenBank/DDBJ databases">
        <title>Isolation from soil.</title>
        <authorList>
            <person name="Hu J."/>
        </authorList>
    </citation>
    <scope>NUCLEOTIDE SEQUENCE [LARGE SCALE GENOMIC DNA]</scope>
    <source>
        <strain evidence="4 5">NEAU-Ht49</strain>
    </source>
</reference>
<accession>A0A3M2LML2</accession>
<dbReference type="Proteomes" id="UP000282674">
    <property type="component" value="Unassembled WGS sequence"/>
</dbReference>
<dbReference type="InterPro" id="IPR036388">
    <property type="entry name" value="WH-like_DNA-bd_sf"/>
</dbReference>
<evidence type="ECO:0000256" key="2">
    <source>
        <dbReference type="ARBA" id="ARBA00022840"/>
    </source>
</evidence>
<dbReference type="PANTHER" id="PTHR16305:SF35">
    <property type="entry name" value="TRANSCRIPTIONAL ACTIVATOR DOMAIN"/>
    <property type="match status" value="1"/>
</dbReference>
<proteinExistence type="predicted"/>
<comment type="caution">
    <text evidence="4">The sequence shown here is derived from an EMBL/GenBank/DDBJ whole genome shotgun (WGS) entry which is preliminary data.</text>
</comment>
<sequence length="856" mass="90181">MLYGRDTEQQRIADLLEDARDNGRSGVLLLRGEAGIGKSALLDWAAHTCAHERILRVTGYEAEQNIAFGGLNQMLWPVRERVNALPGPQAEALRAALGLADGANSDRFGVGLGLLTLLADVADGGPALFLVDDAQWLDAASRDALLFAVRRLAAEGVVVLIGARDEALLGSGLPEAELTRLETCDAVRVLEGRDLTADVVQRVLDEAAGNPLALLEFGAAGPGGAGVLPVADRVLAAFRARISALPEPTRELLLITAAEGRGHLPSVVHAAASFDLGLDDLTDAERQHMVEVTGTAIRFRHPLIRAAAYQGAPTARRIVVHRALAAAATDPECRVRHRAAAAMGPDEDVAADLQAAAERARDRSAIAVVARLYRQAAALSTDDRSRAVRLTAAADAVLTAGSPDRAEDDAREAASLTSDPVLLARLASVRAAVLAERGDGRRAAALLLTHAGHAEPDDSRNMLRTAAAHAWTDGDTASVRDAASRLGDDAFVTGLAALTTEDYATGLPLLARTVHDGGPDAVQAAVILGADERALDLATAEASRARRLGRIGALPDLLASLAPVPTALGLRAAAEASAAEAAALARDTGLRHRGAAVLGRLAALSGDEPALLAAPHGDAFTSASRALLDLSLGRHDDAVRRLEDVLHGPHRHAAPVMASSADLVEAALRIDRPDVATTAQARLARWADASGQPWARAVALRCQALLDDTEAPFVQALDLHERSSRPFEAARTELAYGAWLRRHRRRSDARARLHAALEAFDRLRAVPWTGLARAELRAGGEGAAPAAASAPVLLDRLTPQELQVVRLAAEGISSREIAAQLFLSPRTVEYHLYKAYPKLGVSSRRDLARLPLPTPA</sequence>
<dbReference type="SMART" id="SM00421">
    <property type="entry name" value="HTH_LUXR"/>
    <property type="match status" value="1"/>
</dbReference>
<dbReference type="SUPFAM" id="SSF46894">
    <property type="entry name" value="C-terminal effector domain of the bipartite response regulators"/>
    <property type="match status" value="1"/>
</dbReference>
<dbReference type="GO" id="GO:0006355">
    <property type="term" value="P:regulation of DNA-templated transcription"/>
    <property type="evidence" value="ECO:0007669"/>
    <property type="project" value="InterPro"/>
</dbReference>
<organism evidence="4 5">
    <name type="scientific">Actinomadura harenae</name>
    <dbReference type="NCBI Taxonomy" id="2483351"/>
    <lineage>
        <taxon>Bacteria</taxon>
        <taxon>Bacillati</taxon>
        <taxon>Actinomycetota</taxon>
        <taxon>Actinomycetes</taxon>
        <taxon>Streptosporangiales</taxon>
        <taxon>Thermomonosporaceae</taxon>
        <taxon>Actinomadura</taxon>
    </lineage>
</organism>
<dbReference type="Pfam" id="PF13191">
    <property type="entry name" value="AAA_16"/>
    <property type="match status" value="1"/>
</dbReference>
<dbReference type="InterPro" id="IPR000792">
    <property type="entry name" value="Tscrpt_reg_LuxR_C"/>
</dbReference>
<dbReference type="GO" id="GO:0004016">
    <property type="term" value="F:adenylate cyclase activity"/>
    <property type="evidence" value="ECO:0007669"/>
    <property type="project" value="TreeGrafter"/>
</dbReference>
<dbReference type="OrthoDB" id="483at2"/>
<dbReference type="CDD" id="cd06170">
    <property type="entry name" value="LuxR_C_like"/>
    <property type="match status" value="1"/>
</dbReference>
<evidence type="ECO:0000259" key="3">
    <source>
        <dbReference type="PROSITE" id="PS50043"/>
    </source>
</evidence>
<dbReference type="GO" id="GO:0003677">
    <property type="term" value="F:DNA binding"/>
    <property type="evidence" value="ECO:0007669"/>
    <property type="project" value="InterPro"/>
</dbReference>
<dbReference type="GO" id="GO:0005524">
    <property type="term" value="F:ATP binding"/>
    <property type="evidence" value="ECO:0007669"/>
    <property type="project" value="UniProtKB-KW"/>
</dbReference>
<dbReference type="Pfam" id="PF00196">
    <property type="entry name" value="GerE"/>
    <property type="match status" value="1"/>
</dbReference>
<dbReference type="GO" id="GO:0005737">
    <property type="term" value="C:cytoplasm"/>
    <property type="evidence" value="ECO:0007669"/>
    <property type="project" value="TreeGrafter"/>
</dbReference>
<dbReference type="InterPro" id="IPR041664">
    <property type="entry name" value="AAA_16"/>
</dbReference>
<evidence type="ECO:0000313" key="4">
    <source>
        <dbReference type="EMBL" id="RMI38356.1"/>
    </source>
</evidence>
<evidence type="ECO:0000256" key="1">
    <source>
        <dbReference type="ARBA" id="ARBA00022741"/>
    </source>
</evidence>
<name>A0A3M2LML2_9ACTN</name>
<evidence type="ECO:0000313" key="5">
    <source>
        <dbReference type="Proteomes" id="UP000282674"/>
    </source>
</evidence>
<protein>
    <submittedName>
        <fullName evidence="4">LuxR family transcriptional regulator</fullName>
    </submittedName>
</protein>
<keyword evidence="5" id="KW-1185">Reference proteome</keyword>
<dbReference type="InterPro" id="IPR027417">
    <property type="entry name" value="P-loop_NTPase"/>
</dbReference>
<dbReference type="PRINTS" id="PR00038">
    <property type="entry name" value="HTHLUXR"/>
</dbReference>
<keyword evidence="2" id="KW-0067">ATP-binding</keyword>
<dbReference type="Gene3D" id="3.40.50.300">
    <property type="entry name" value="P-loop containing nucleotide triphosphate hydrolases"/>
    <property type="match status" value="1"/>
</dbReference>